<reference evidence="1 2" key="1">
    <citation type="journal article" date="2018" name="Mar. Genomics">
        <title>Complete genome sequence of Marinifilaceae bacterium strain SPP2, isolated from the Antarctic marine sediment.</title>
        <authorList>
            <person name="Watanabe M."/>
            <person name="Kojima H."/>
            <person name="Fukui M."/>
        </authorList>
    </citation>
    <scope>NUCLEOTIDE SEQUENCE [LARGE SCALE GENOMIC DNA]</scope>
    <source>
        <strain evidence="1 2">SPP2</strain>
    </source>
</reference>
<dbReference type="KEGG" id="mbas:ALGA_1101"/>
<sequence length="179" mass="21277">MIIAQEKKQTNLAEYILYMWQVEDIIRAYEFNIDKIDENIIKQFNQPEDKRNEIKAWYENLIEMMKIEKIEKMGHLQILKNNVNELYDYHVFLLTKGKDSAYNSHYQQALGNISEFRERSNATQENNDIEVCLTALYGILMLKLQEKKISKDTLAAITTFSQMISELTVKYKTFEEDKE</sequence>
<evidence type="ECO:0000313" key="2">
    <source>
        <dbReference type="Proteomes" id="UP000218267"/>
    </source>
</evidence>
<keyword evidence="2" id="KW-1185">Reference proteome</keyword>
<dbReference type="OrthoDB" id="1095125at2"/>
<name>A0A1Y1CGJ3_9BACT</name>
<accession>A0A1Y1CGJ3</accession>
<gene>
    <name evidence="1" type="ORF">ALGA_1101</name>
</gene>
<organism evidence="1 2">
    <name type="scientific">Labilibaculum antarcticum</name>
    <dbReference type="NCBI Taxonomy" id="1717717"/>
    <lineage>
        <taxon>Bacteria</taxon>
        <taxon>Pseudomonadati</taxon>
        <taxon>Bacteroidota</taxon>
        <taxon>Bacteroidia</taxon>
        <taxon>Marinilabiliales</taxon>
        <taxon>Marinifilaceae</taxon>
        <taxon>Labilibaculum</taxon>
    </lineage>
</organism>
<proteinExistence type="predicted"/>
<dbReference type="InterPro" id="IPR032574">
    <property type="entry name" value="DUF4924"/>
</dbReference>
<dbReference type="AlphaFoldDB" id="A0A1Y1CGJ3"/>
<dbReference type="Pfam" id="PF16271">
    <property type="entry name" value="DUF4924"/>
    <property type="match status" value="1"/>
</dbReference>
<protein>
    <submittedName>
        <fullName evidence="1">DUF4924 domain-containing protein</fullName>
    </submittedName>
</protein>
<dbReference type="EMBL" id="AP018042">
    <property type="protein sequence ID" value="BAX79487.1"/>
    <property type="molecule type" value="Genomic_DNA"/>
</dbReference>
<evidence type="ECO:0000313" key="1">
    <source>
        <dbReference type="EMBL" id="BAX79487.1"/>
    </source>
</evidence>
<reference evidence="2" key="2">
    <citation type="journal article" date="2020" name="Antonie Van Leeuwenhoek">
        <title>Labilibaculum antarcticum sp. nov., a novel facultative anaerobic, psychrotorelant bacterium isolated from marine sediment of Antarctica.</title>
        <authorList>
            <person name="Watanabe M."/>
            <person name="Kojima H."/>
            <person name="Fukui M."/>
        </authorList>
    </citation>
    <scope>NUCLEOTIDE SEQUENCE [LARGE SCALE GENOMIC DNA]</scope>
    <source>
        <strain evidence="2">SPP2</strain>
    </source>
</reference>
<dbReference type="RefSeq" id="WP_096428387.1">
    <property type="nucleotide sequence ID" value="NZ_AP018042.1"/>
</dbReference>
<dbReference type="Proteomes" id="UP000218267">
    <property type="component" value="Chromosome"/>
</dbReference>